<keyword evidence="21" id="KW-1185">Reference proteome</keyword>
<accession>A0A1E5LH97</accession>
<dbReference type="RefSeq" id="WP_069716354.1">
    <property type="nucleotide sequence ID" value="NZ_MJEH01000011.1"/>
</dbReference>
<protein>
    <recommendedName>
        <fullName evidence="7 17">3-dehydroquinate synthase</fullName>
        <shortName evidence="17">DHQS</shortName>
        <ecNumber evidence="6 17">4.2.3.4</ecNumber>
    </recommendedName>
</protein>
<comment type="pathway">
    <text evidence="4 17">Metabolic intermediate biosynthesis; chorismate biosynthesis; chorismate from D-erythrose 4-phosphate and phosphoenolpyruvate: step 2/7.</text>
</comment>
<keyword evidence="10 17" id="KW-0479">Metal-binding</keyword>
<dbReference type="EC" id="4.2.3.4" evidence="6 17"/>
<dbReference type="GO" id="GO:0005737">
    <property type="term" value="C:cytoplasm"/>
    <property type="evidence" value="ECO:0007669"/>
    <property type="project" value="UniProtKB-SubCell"/>
</dbReference>
<dbReference type="PANTHER" id="PTHR43622:SF7">
    <property type="entry name" value="3-DEHYDROQUINATE SYNTHASE, CHLOROPLASTIC"/>
    <property type="match status" value="1"/>
</dbReference>
<dbReference type="OrthoDB" id="9806583at2"/>
<comment type="caution">
    <text evidence="20">The sequence shown here is derived from an EMBL/GenBank/DDBJ whole genome shotgun (WGS) entry which is preliminary data.</text>
</comment>
<dbReference type="HAMAP" id="MF_00110">
    <property type="entry name" value="DHQ_synthase"/>
    <property type="match status" value="1"/>
</dbReference>
<feature type="domain" description="3-dehydroquinate synthase N-terminal" evidence="18">
    <location>
        <begin position="67"/>
        <end position="178"/>
    </location>
</feature>
<evidence type="ECO:0000256" key="2">
    <source>
        <dbReference type="ARBA" id="ARBA00001911"/>
    </source>
</evidence>
<comment type="subcellular location">
    <subcellularLocation>
        <location evidence="3 17">Cytoplasm</location>
    </subcellularLocation>
</comment>
<evidence type="ECO:0000256" key="1">
    <source>
        <dbReference type="ARBA" id="ARBA00001393"/>
    </source>
</evidence>
<evidence type="ECO:0000256" key="14">
    <source>
        <dbReference type="ARBA" id="ARBA00023141"/>
    </source>
</evidence>
<evidence type="ECO:0000256" key="11">
    <source>
        <dbReference type="ARBA" id="ARBA00022741"/>
    </source>
</evidence>
<evidence type="ECO:0000256" key="5">
    <source>
        <dbReference type="ARBA" id="ARBA00005412"/>
    </source>
</evidence>
<dbReference type="Gene3D" id="1.20.1090.10">
    <property type="entry name" value="Dehydroquinate synthase-like - alpha domain"/>
    <property type="match status" value="1"/>
</dbReference>
<evidence type="ECO:0000256" key="8">
    <source>
        <dbReference type="ARBA" id="ARBA00022490"/>
    </source>
</evidence>
<dbReference type="PANTHER" id="PTHR43622">
    <property type="entry name" value="3-DEHYDROQUINATE SYNTHASE"/>
    <property type="match status" value="1"/>
</dbReference>
<dbReference type="InterPro" id="IPR016037">
    <property type="entry name" value="DHQ_synth_AroB"/>
</dbReference>
<dbReference type="FunFam" id="3.40.50.1970:FF:000001">
    <property type="entry name" value="3-dehydroquinate synthase"/>
    <property type="match status" value="1"/>
</dbReference>
<dbReference type="InterPro" id="IPR050071">
    <property type="entry name" value="Dehydroquinate_synthase"/>
</dbReference>
<organism evidence="20 21">
    <name type="scientific">Bacillus solimangrovi</name>
    <dbReference type="NCBI Taxonomy" id="1305675"/>
    <lineage>
        <taxon>Bacteria</taxon>
        <taxon>Bacillati</taxon>
        <taxon>Bacillota</taxon>
        <taxon>Bacilli</taxon>
        <taxon>Bacillales</taxon>
        <taxon>Bacillaceae</taxon>
        <taxon>Bacillus</taxon>
    </lineage>
</organism>
<comment type="similarity">
    <text evidence="5 17">Belongs to the sugar phosphate cyclases superfamily. Dehydroquinate synthase family.</text>
</comment>
<comment type="cofactor">
    <cofactor evidence="17">
        <name>Co(2+)</name>
        <dbReference type="ChEBI" id="CHEBI:48828"/>
    </cofactor>
    <cofactor evidence="17">
        <name>Zn(2+)</name>
        <dbReference type="ChEBI" id="CHEBI:29105"/>
    </cofactor>
    <text evidence="17">Binds 1 divalent metal cation per subunit. Can use either Co(2+) or Zn(2+).</text>
</comment>
<keyword evidence="13 17" id="KW-0520">NAD</keyword>
<keyword evidence="15 17" id="KW-0456">Lyase</keyword>
<gene>
    <name evidence="17" type="primary">aroB</name>
    <name evidence="20" type="ORF">BFG57_00200</name>
</gene>
<dbReference type="Pfam" id="PF24621">
    <property type="entry name" value="DHQS_C"/>
    <property type="match status" value="1"/>
</dbReference>
<dbReference type="PIRSF" id="PIRSF001455">
    <property type="entry name" value="DHQ_synth"/>
    <property type="match status" value="1"/>
</dbReference>
<evidence type="ECO:0000256" key="3">
    <source>
        <dbReference type="ARBA" id="ARBA00004496"/>
    </source>
</evidence>
<feature type="binding site" evidence="17">
    <location>
        <position position="141"/>
    </location>
    <ligand>
        <name>NAD(+)</name>
        <dbReference type="ChEBI" id="CHEBI:57540"/>
    </ligand>
</feature>
<evidence type="ECO:0000256" key="10">
    <source>
        <dbReference type="ARBA" id="ARBA00022723"/>
    </source>
</evidence>
<comment type="catalytic activity">
    <reaction evidence="1 17">
        <text>7-phospho-2-dehydro-3-deoxy-D-arabino-heptonate = 3-dehydroquinate + phosphate</text>
        <dbReference type="Rhea" id="RHEA:21968"/>
        <dbReference type="ChEBI" id="CHEBI:32364"/>
        <dbReference type="ChEBI" id="CHEBI:43474"/>
        <dbReference type="ChEBI" id="CHEBI:58394"/>
        <dbReference type="EC" id="4.2.3.4"/>
    </reaction>
</comment>
<dbReference type="Pfam" id="PF01761">
    <property type="entry name" value="DHQ_synthase"/>
    <property type="match status" value="1"/>
</dbReference>
<dbReference type="GO" id="GO:0009423">
    <property type="term" value="P:chorismate biosynthetic process"/>
    <property type="evidence" value="ECO:0007669"/>
    <property type="project" value="UniProtKB-UniRule"/>
</dbReference>
<dbReference type="GO" id="GO:0008652">
    <property type="term" value="P:amino acid biosynthetic process"/>
    <property type="evidence" value="ECO:0007669"/>
    <property type="project" value="UniProtKB-KW"/>
</dbReference>
<comment type="cofactor">
    <cofactor evidence="2 17">
        <name>NAD(+)</name>
        <dbReference type="ChEBI" id="CHEBI:57540"/>
    </cofactor>
</comment>
<evidence type="ECO:0000256" key="7">
    <source>
        <dbReference type="ARBA" id="ARBA00017684"/>
    </source>
</evidence>
<feature type="binding site" evidence="17">
    <location>
        <position position="263"/>
    </location>
    <ligand>
        <name>Zn(2+)</name>
        <dbReference type="ChEBI" id="CHEBI:29105"/>
    </ligand>
</feature>
<comment type="caution">
    <text evidence="17">Lacks conserved residue(s) required for the propagation of feature annotation.</text>
</comment>
<feature type="binding site" evidence="17">
    <location>
        <position position="246"/>
    </location>
    <ligand>
        <name>Zn(2+)</name>
        <dbReference type="ChEBI" id="CHEBI:29105"/>
    </ligand>
</feature>
<dbReference type="GO" id="GO:0046872">
    <property type="term" value="F:metal ion binding"/>
    <property type="evidence" value="ECO:0007669"/>
    <property type="project" value="UniProtKB-KW"/>
</dbReference>
<feature type="domain" description="3-dehydroquinate synthase C-terminal" evidence="19">
    <location>
        <begin position="180"/>
        <end position="322"/>
    </location>
</feature>
<evidence type="ECO:0000256" key="9">
    <source>
        <dbReference type="ARBA" id="ARBA00022605"/>
    </source>
</evidence>
<keyword evidence="14 17" id="KW-0057">Aromatic amino acid biosynthesis</keyword>
<dbReference type="GO" id="GO:0003856">
    <property type="term" value="F:3-dehydroquinate synthase activity"/>
    <property type="evidence" value="ECO:0007669"/>
    <property type="project" value="UniProtKB-UniRule"/>
</dbReference>
<evidence type="ECO:0000256" key="12">
    <source>
        <dbReference type="ARBA" id="ARBA00022833"/>
    </source>
</evidence>
<sequence>MEKLQIETTSKSYEVLIGSGLHTNVAHYVQKLGKFSSVFVISDEAVAPLYLENVKQSVSPIGTVHTCVVPKGETAKSFDTYYYCQTKMLEVGCDRNTLVLALGGGAVGDLAGFVAATYMRGVPFVQMPTTLLAHDSSVGGKTAINHPLGKNMIGAFYQPEAVLYDIDLLNSLPESEWRSGFAEVIKHALIWDEPFYKWLKENISSLQDLRKEKLTYALKKGISVKAAVVKEDERELGIRAYLNFGHTLAHAIEALAGYGKVTHGDAVAIGMLFAIRVSEAYYEKDLGYESFAKWFAQYGYPTYPTNYDSETLMSYMKKDKKAQFGNLRMVLMKEIGAVETVQLSDEFVLERLNEVFGGGKID</sequence>
<proteinExistence type="inferred from homology"/>
<reference evidence="20 21" key="1">
    <citation type="submission" date="2016-08" db="EMBL/GenBank/DDBJ databases">
        <title>Genome of Bacillus solimangrovi GH2-4.</title>
        <authorList>
            <person name="Lim S."/>
            <person name="Kim B.-C."/>
        </authorList>
    </citation>
    <scope>NUCLEOTIDE SEQUENCE [LARGE SCALE GENOMIC DNA]</scope>
    <source>
        <strain evidence="20 21">GH2-4</strain>
    </source>
</reference>
<dbReference type="GO" id="GO:0000166">
    <property type="term" value="F:nucleotide binding"/>
    <property type="evidence" value="ECO:0007669"/>
    <property type="project" value="UniProtKB-KW"/>
</dbReference>
<dbReference type="InterPro" id="IPR030963">
    <property type="entry name" value="DHQ_synth_fam"/>
</dbReference>
<keyword evidence="16 17" id="KW-0170">Cobalt</keyword>
<evidence type="ECO:0000256" key="16">
    <source>
        <dbReference type="ARBA" id="ARBA00023285"/>
    </source>
</evidence>
<evidence type="ECO:0000256" key="4">
    <source>
        <dbReference type="ARBA" id="ARBA00004661"/>
    </source>
</evidence>
<dbReference type="EMBL" id="MJEH01000011">
    <property type="protein sequence ID" value="OEH93451.1"/>
    <property type="molecule type" value="Genomic_DNA"/>
</dbReference>
<dbReference type="UniPathway" id="UPA00053">
    <property type="reaction ID" value="UER00085"/>
</dbReference>
<evidence type="ECO:0000259" key="18">
    <source>
        <dbReference type="Pfam" id="PF01761"/>
    </source>
</evidence>
<dbReference type="NCBIfam" id="TIGR01357">
    <property type="entry name" value="aroB"/>
    <property type="match status" value="1"/>
</dbReference>
<feature type="binding site" evidence="17">
    <location>
        <begin position="129"/>
        <end position="130"/>
    </location>
    <ligand>
        <name>NAD(+)</name>
        <dbReference type="ChEBI" id="CHEBI:57540"/>
    </ligand>
</feature>
<keyword evidence="12 17" id="KW-0862">Zinc</keyword>
<evidence type="ECO:0000256" key="17">
    <source>
        <dbReference type="HAMAP-Rule" id="MF_00110"/>
    </source>
</evidence>
<name>A0A1E5LH97_9BACI</name>
<evidence type="ECO:0000256" key="15">
    <source>
        <dbReference type="ARBA" id="ARBA00023239"/>
    </source>
</evidence>
<evidence type="ECO:0000256" key="13">
    <source>
        <dbReference type="ARBA" id="ARBA00023027"/>
    </source>
</evidence>
<evidence type="ECO:0000256" key="6">
    <source>
        <dbReference type="ARBA" id="ARBA00013031"/>
    </source>
</evidence>
<dbReference type="Proteomes" id="UP000095209">
    <property type="component" value="Unassembled WGS sequence"/>
</dbReference>
<evidence type="ECO:0000313" key="20">
    <source>
        <dbReference type="EMBL" id="OEH93451.1"/>
    </source>
</evidence>
<feature type="binding site" evidence="17">
    <location>
        <begin position="105"/>
        <end position="109"/>
    </location>
    <ligand>
        <name>NAD(+)</name>
        <dbReference type="ChEBI" id="CHEBI:57540"/>
    </ligand>
</feature>
<dbReference type="STRING" id="1305675.BFG57_00200"/>
<evidence type="ECO:0000313" key="21">
    <source>
        <dbReference type="Proteomes" id="UP000095209"/>
    </source>
</evidence>
<dbReference type="InterPro" id="IPR056179">
    <property type="entry name" value="DHQS_C"/>
</dbReference>
<keyword evidence="11 17" id="KW-0547">Nucleotide-binding</keyword>
<keyword evidence="8 17" id="KW-0963">Cytoplasm</keyword>
<dbReference type="InterPro" id="IPR030960">
    <property type="entry name" value="DHQS/DOIS_N"/>
</dbReference>
<comment type="function">
    <text evidence="17">Catalyzes the conversion of 3-deoxy-D-arabino-heptulosonate 7-phosphate (DAHP) to dehydroquinate (DHQ).</text>
</comment>
<dbReference type="SUPFAM" id="SSF56796">
    <property type="entry name" value="Dehydroquinate synthase-like"/>
    <property type="match status" value="1"/>
</dbReference>
<feature type="binding site" evidence="17">
    <location>
        <position position="150"/>
    </location>
    <ligand>
        <name>NAD(+)</name>
        <dbReference type="ChEBI" id="CHEBI:57540"/>
    </ligand>
</feature>
<dbReference type="Gene3D" id="3.40.50.1970">
    <property type="match status" value="1"/>
</dbReference>
<dbReference type="CDD" id="cd08195">
    <property type="entry name" value="DHQS"/>
    <property type="match status" value="1"/>
</dbReference>
<dbReference type="AlphaFoldDB" id="A0A1E5LH97"/>
<keyword evidence="9 17" id="KW-0028">Amino-acid biosynthesis</keyword>
<feature type="binding site" evidence="17">
    <location>
        <position position="183"/>
    </location>
    <ligand>
        <name>Zn(2+)</name>
        <dbReference type="ChEBI" id="CHEBI:29105"/>
    </ligand>
</feature>
<dbReference type="GO" id="GO:0009073">
    <property type="term" value="P:aromatic amino acid family biosynthetic process"/>
    <property type="evidence" value="ECO:0007669"/>
    <property type="project" value="UniProtKB-KW"/>
</dbReference>
<evidence type="ECO:0000259" key="19">
    <source>
        <dbReference type="Pfam" id="PF24621"/>
    </source>
</evidence>